<name>A0AA38GDW4_TAXCH</name>
<feature type="non-terminal residue" evidence="2">
    <location>
        <position position="1"/>
    </location>
</feature>
<dbReference type="EMBL" id="JAHRHJ020000004">
    <property type="protein sequence ID" value="KAH9319710.1"/>
    <property type="molecule type" value="Genomic_DNA"/>
</dbReference>
<keyword evidence="3" id="KW-1185">Reference proteome</keyword>
<dbReference type="AlphaFoldDB" id="A0AA38GDW4"/>
<feature type="non-terminal residue" evidence="2">
    <location>
        <position position="56"/>
    </location>
</feature>
<proteinExistence type="predicted"/>
<organism evidence="2 3">
    <name type="scientific">Taxus chinensis</name>
    <name type="common">Chinese yew</name>
    <name type="synonym">Taxus wallichiana var. chinensis</name>
    <dbReference type="NCBI Taxonomy" id="29808"/>
    <lineage>
        <taxon>Eukaryota</taxon>
        <taxon>Viridiplantae</taxon>
        <taxon>Streptophyta</taxon>
        <taxon>Embryophyta</taxon>
        <taxon>Tracheophyta</taxon>
        <taxon>Spermatophyta</taxon>
        <taxon>Pinopsida</taxon>
        <taxon>Pinidae</taxon>
        <taxon>Conifers II</taxon>
        <taxon>Cupressales</taxon>
        <taxon>Taxaceae</taxon>
        <taxon>Taxus</taxon>
    </lineage>
</organism>
<comment type="caution">
    <text evidence="2">The sequence shown here is derived from an EMBL/GenBank/DDBJ whole genome shotgun (WGS) entry which is preliminary data.</text>
</comment>
<evidence type="ECO:0000313" key="3">
    <source>
        <dbReference type="Proteomes" id="UP000824469"/>
    </source>
</evidence>
<sequence length="56" mass="6228">QGRRRRRARAAERPDRRPGGTVGRRRTPGGLQSFPDRPSRHGPVPHAPPNRADRGA</sequence>
<reference evidence="2 3" key="1">
    <citation type="journal article" date="2021" name="Nat. Plants">
        <title>The Taxus genome provides insights into paclitaxel biosynthesis.</title>
        <authorList>
            <person name="Xiong X."/>
            <person name="Gou J."/>
            <person name="Liao Q."/>
            <person name="Li Y."/>
            <person name="Zhou Q."/>
            <person name="Bi G."/>
            <person name="Li C."/>
            <person name="Du R."/>
            <person name="Wang X."/>
            <person name="Sun T."/>
            <person name="Guo L."/>
            <person name="Liang H."/>
            <person name="Lu P."/>
            <person name="Wu Y."/>
            <person name="Zhang Z."/>
            <person name="Ro D.K."/>
            <person name="Shang Y."/>
            <person name="Huang S."/>
            <person name="Yan J."/>
        </authorList>
    </citation>
    <scope>NUCLEOTIDE SEQUENCE [LARGE SCALE GENOMIC DNA]</scope>
    <source>
        <strain evidence="2">Ta-2019</strain>
    </source>
</reference>
<feature type="region of interest" description="Disordered" evidence="1">
    <location>
        <begin position="1"/>
        <end position="56"/>
    </location>
</feature>
<evidence type="ECO:0000313" key="2">
    <source>
        <dbReference type="EMBL" id="KAH9319710.1"/>
    </source>
</evidence>
<gene>
    <name evidence="2" type="ORF">KI387_021479</name>
</gene>
<dbReference type="Proteomes" id="UP000824469">
    <property type="component" value="Unassembled WGS sequence"/>
</dbReference>
<feature type="compositionally biased region" description="Basic and acidic residues" evidence="1">
    <location>
        <begin position="9"/>
        <end position="18"/>
    </location>
</feature>
<accession>A0AA38GDW4</accession>
<protein>
    <submittedName>
        <fullName evidence="2">Uncharacterized protein</fullName>
    </submittedName>
</protein>
<evidence type="ECO:0000256" key="1">
    <source>
        <dbReference type="SAM" id="MobiDB-lite"/>
    </source>
</evidence>